<dbReference type="GO" id="GO:0046949">
    <property type="term" value="P:fatty-acyl-CoA biosynthetic process"/>
    <property type="evidence" value="ECO:0007669"/>
    <property type="project" value="TreeGrafter"/>
</dbReference>
<dbReference type="Gene3D" id="1.10.540.10">
    <property type="entry name" value="Acyl-CoA dehydrogenase/oxidase, N-terminal domain"/>
    <property type="match status" value="1"/>
</dbReference>
<evidence type="ECO:0000256" key="4">
    <source>
        <dbReference type="ARBA" id="ARBA00023128"/>
    </source>
</evidence>
<keyword evidence="7" id="KW-1185">Reference proteome</keyword>
<keyword evidence="3" id="KW-0560">Oxidoreductase</keyword>
<sequence>MYTSKLVRLRPRSFLPVVHRARFASTSTTKFVKFDWEDPLSLEFLLTEEEIAIRDMTRDYCQTSTSHQSAFIVPEVLFNVSQEKFMPRVLEGYRIETLDTSILSEMSELGLLGPTIQGYGCAGASSVAYGLIAREIERFSHSP</sequence>
<accession>A0A165PTZ6</accession>
<dbReference type="STRING" id="1314782.A0A165PTZ6"/>
<proteinExistence type="predicted"/>
<evidence type="ECO:0000256" key="2">
    <source>
        <dbReference type="ARBA" id="ARBA00022946"/>
    </source>
</evidence>
<comment type="subcellular location">
    <subcellularLocation>
        <location evidence="1">Mitochondrion</location>
    </subcellularLocation>
</comment>
<dbReference type="GO" id="GO:0004361">
    <property type="term" value="F:glutaryl-CoA dehydrogenase activity"/>
    <property type="evidence" value="ECO:0007669"/>
    <property type="project" value="TreeGrafter"/>
</dbReference>
<evidence type="ECO:0000256" key="1">
    <source>
        <dbReference type="ARBA" id="ARBA00004173"/>
    </source>
</evidence>
<dbReference type="InterPro" id="IPR009100">
    <property type="entry name" value="AcylCoA_DH/oxidase_NM_dom_sf"/>
</dbReference>
<dbReference type="AlphaFoldDB" id="A0A165PTZ6"/>
<keyword evidence="4" id="KW-0496">Mitochondrion</keyword>
<dbReference type="SUPFAM" id="SSF56645">
    <property type="entry name" value="Acyl-CoA dehydrogenase NM domain-like"/>
    <property type="match status" value="1"/>
</dbReference>
<keyword evidence="2" id="KW-0809">Transit peptide</keyword>
<dbReference type="GO" id="GO:0050660">
    <property type="term" value="F:flavin adenine dinucleotide binding"/>
    <property type="evidence" value="ECO:0007669"/>
    <property type="project" value="InterPro"/>
</dbReference>
<dbReference type="Pfam" id="PF02771">
    <property type="entry name" value="Acyl-CoA_dh_N"/>
    <property type="match status" value="1"/>
</dbReference>
<dbReference type="EMBL" id="KV425606">
    <property type="protein sequence ID" value="KZT21497.1"/>
    <property type="molecule type" value="Genomic_DNA"/>
</dbReference>
<dbReference type="GO" id="GO:0005743">
    <property type="term" value="C:mitochondrial inner membrane"/>
    <property type="evidence" value="ECO:0007669"/>
    <property type="project" value="TreeGrafter"/>
</dbReference>
<reference evidence="6 7" key="1">
    <citation type="journal article" date="2016" name="Mol. Biol. Evol.">
        <title>Comparative Genomics of Early-Diverging Mushroom-Forming Fungi Provides Insights into the Origins of Lignocellulose Decay Capabilities.</title>
        <authorList>
            <person name="Nagy L.G."/>
            <person name="Riley R."/>
            <person name="Tritt A."/>
            <person name="Adam C."/>
            <person name="Daum C."/>
            <person name="Floudas D."/>
            <person name="Sun H."/>
            <person name="Yadav J.S."/>
            <person name="Pangilinan J."/>
            <person name="Larsson K.H."/>
            <person name="Matsuura K."/>
            <person name="Barry K."/>
            <person name="Labutti K."/>
            <person name="Kuo R."/>
            <person name="Ohm R.A."/>
            <person name="Bhattacharya S.S."/>
            <person name="Shirouzu T."/>
            <person name="Yoshinaga Y."/>
            <person name="Martin F.M."/>
            <person name="Grigoriev I.V."/>
            <person name="Hibbett D.S."/>
        </authorList>
    </citation>
    <scope>NUCLEOTIDE SEQUENCE [LARGE SCALE GENOMIC DNA]</scope>
    <source>
        <strain evidence="6 7">HHB14362 ss-1</strain>
    </source>
</reference>
<dbReference type="Proteomes" id="UP000076761">
    <property type="component" value="Unassembled WGS sequence"/>
</dbReference>
<evidence type="ECO:0000313" key="6">
    <source>
        <dbReference type="EMBL" id="KZT21497.1"/>
    </source>
</evidence>
<evidence type="ECO:0000256" key="3">
    <source>
        <dbReference type="ARBA" id="ARBA00023002"/>
    </source>
</evidence>
<dbReference type="InParanoid" id="A0A165PTZ6"/>
<dbReference type="InterPro" id="IPR037069">
    <property type="entry name" value="AcylCoA_DH/ox_N_sf"/>
</dbReference>
<name>A0A165PTZ6_9AGAM</name>
<evidence type="ECO:0000259" key="5">
    <source>
        <dbReference type="Pfam" id="PF02771"/>
    </source>
</evidence>
<dbReference type="GO" id="GO:0000062">
    <property type="term" value="F:fatty-acyl-CoA binding"/>
    <property type="evidence" value="ECO:0007669"/>
    <property type="project" value="TreeGrafter"/>
</dbReference>
<dbReference type="GO" id="GO:0033539">
    <property type="term" value="P:fatty acid beta-oxidation using acyl-CoA dehydrogenase"/>
    <property type="evidence" value="ECO:0007669"/>
    <property type="project" value="TreeGrafter"/>
</dbReference>
<dbReference type="OrthoDB" id="435240at2759"/>
<dbReference type="PANTHER" id="PTHR42807:SF1">
    <property type="entry name" value="GLUTARYL-COA DEHYDROGENASE, MITOCHONDRIAL"/>
    <property type="match status" value="1"/>
</dbReference>
<feature type="domain" description="Acyl-CoA dehydrogenase/oxidase N-terminal" evidence="5">
    <location>
        <begin position="81"/>
        <end position="140"/>
    </location>
</feature>
<gene>
    <name evidence="6" type="ORF">NEOLEDRAFT_749811</name>
</gene>
<dbReference type="InterPro" id="IPR052033">
    <property type="entry name" value="Glutaryl-CoA_DH_mitochondrial"/>
</dbReference>
<organism evidence="6 7">
    <name type="scientific">Neolentinus lepideus HHB14362 ss-1</name>
    <dbReference type="NCBI Taxonomy" id="1314782"/>
    <lineage>
        <taxon>Eukaryota</taxon>
        <taxon>Fungi</taxon>
        <taxon>Dikarya</taxon>
        <taxon>Basidiomycota</taxon>
        <taxon>Agaricomycotina</taxon>
        <taxon>Agaricomycetes</taxon>
        <taxon>Gloeophyllales</taxon>
        <taxon>Gloeophyllaceae</taxon>
        <taxon>Neolentinus</taxon>
    </lineage>
</organism>
<protein>
    <recommendedName>
        <fullName evidence="5">Acyl-CoA dehydrogenase/oxidase N-terminal domain-containing protein</fullName>
    </recommendedName>
</protein>
<dbReference type="InterPro" id="IPR013786">
    <property type="entry name" value="AcylCoA_DH/ox_N"/>
</dbReference>
<evidence type="ECO:0000313" key="7">
    <source>
        <dbReference type="Proteomes" id="UP000076761"/>
    </source>
</evidence>
<dbReference type="PANTHER" id="PTHR42807">
    <property type="entry name" value="GLUTARYL-COA DEHYDROGENASE, MITOCHONDRIAL"/>
    <property type="match status" value="1"/>
</dbReference>